<name>A0AAV1IKQ0_9CHLO</name>
<dbReference type="SUPFAM" id="SSF52047">
    <property type="entry name" value="RNI-like"/>
    <property type="match status" value="1"/>
</dbReference>
<protein>
    <submittedName>
        <fullName evidence="2">Uncharacterized protein</fullName>
    </submittedName>
</protein>
<evidence type="ECO:0000313" key="3">
    <source>
        <dbReference type="Proteomes" id="UP001314263"/>
    </source>
</evidence>
<evidence type="ECO:0000256" key="1">
    <source>
        <dbReference type="ARBA" id="ARBA00004430"/>
    </source>
</evidence>
<dbReference type="Proteomes" id="UP001314263">
    <property type="component" value="Unassembled WGS sequence"/>
</dbReference>
<dbReference type="AlphaFoldDB" id="A0AAV1IKQ0"/>
<dbReference type="InterPro" id="IPR032675">
    <property type="entry name" value="LRR_dom_sf"/>
</dbReference>
<comment type="subcellular location">
    <subcellularLocation>
        <location evidence="1">Cytoplasm</location>
        <location evidence="1">Cytoskeleton</location>
        <location evidence="1">Cilium axoneme</location>
    </subcellularLocation>
</comment>
<sequence length="177" mass="19500">MSTSPASNTCPLRSIFFTEVNTPNLVTLSIAGQDAAEAFNVSLVELTHLDIYRVQLLDPRGFGPSLSACPKLEHFWCYKLWGLGLHNSSMHKLSLPMCAVLTLCRLDELSEIEIEAPKLDRLDLEACCLDHVRLAAGPGPQVKVIIGGACIDAASEDHLTEHPRVGRHNLIREFEDL</sequence>
<dbReference type="Gene3D" id="3.80.10.10">
    <property type="entry name" value="Ribonuclease Inhibitor"/>
    <property type="match status" value="1"/>
</dbReference>
<gene>
    <name evidence="2" type="ORF">CVIRNUC_011069</name>
</gene>
<evidence type="ECO:0000313" key="2">
    <source>
        <dbReference type="EMBL" id="CAK0787847.1"/>
    </source>
</evidence>
<dbReference type="GO" id="GO:0005930">
    <property type="term" value="C:axoneme"/>
    <property type="evidence" value="ECO:0007669"/>
    <property type="project" value="UniProtKB-SubCell"/>
</dbReference>
<dbReference type="EMBL" id="CAUYUE010000018">
    <property type="protein sequence ID" value="CAK0787847.1"/>
    <property type="molecule type" value="Genomic_DNA"/>
</dbReference>
<accession>A0AAV1IKQ0</accession>
<reference evidence="2 3" key="1">
    <citation type="submission" date="2023-10" db="EMBL/GenBank/DDBJ databases">
        <authorList>
            <person name="Maclean D."/>
            <person name="Macfadyen A."/>
        </authorList>
    </citation>
    <scope>NUCLEOTIDE SEQUENCE [LARGE SCALE GENOMIC DNA]</scope>
</reference>
<comment type="caution">
    <text evidence="2">The sequence shown here is derived from an EMBL/GenBank/DDBJ whole genome shotgun (WGS) entry which is preliminary data.</text>
</comment>
<organism evidence="2 3">
    <name type="scientific">Coccomyxa viridis</name>
    <dbReference type="NCBI Taxonomy" id="1274662"/>
    <lineage>
        <taxon>Eukaryota</taxon>
        <taxon>Viridiplantae</taxon>
        <taxon>Chlorophyta</taxon>
        <taxon>core chlorophytes</taxon>
        <taxon>Trebouxiophyceae</taxon>
        <taxon>Trebouxiophyceae incertae sedis</taxon>
        <taxon>Coccomyxaceae</taxon>
        <taxon>Coccomyxa</taxon>
    </lineage>
</organism>
<keyword evidence="3" id="KW-1185">Reference proteome</keyword>
<proteinExistence type="predicted"/>